<accession>A0A9N8D6Q9</accession>
<dbReference type="InterPro" id="IPR027417">
    <property type="entry name" value="P-loop_NTPase"/>
</dbReference>
<feature type="compositionally biased region" description="Basic residues" evidence="1">
    <location>
        <begin position="160"/>
        <end position="170"/>
    </location>
</feature>
<dbReference type="InterPro" id="IPR003593">
    <property type="entry name" value="AAA+_ATPase"/>
</dbReference>
<dbReference type="EMBL" id="CAICTM010000020">
    <property type="protein sequence ID" value="CAB9497492.1"/>
    <property type="molecule type" value="Genomic_DNA"/>
</dbReference>
<evidence type="ECO:0000313" key="3">
    <source>
        <dbReference type="EMBL" id="CAB9497492.1"/>
    </source>
</evidence>
<dbReference type="InterPro" id="IPR011990">
    <property type="entry name" value="TPR-like_helical_dom_sf"/>
</dbReference>
<evidence type="ECO:0000259" key="2">
    <source>
        <dbReference type="SMART" id="SM00382"/>
    </source>
</evidence>
<dbReference type="CDD" id="cd00267">
    <property type="entry name" value="ABC_ATPase"/>
    <property type="match status" value="1"/>
</dbReference>
<gene>
    <name evidence="3" type="ORF">SEMRO_20_G014400.2</name>
</gene>
<comment type="caution">
    <text evidence="3">The sequence shown here is derived from an EMBL/GenBank/DDBJ whole genome shotgun (WGS) entry which is preliminary data.</text>
</comment>
<dbReference type="SUPFAM" id="SSF52540">
    <property type="entry name" value="P-loop containing nucleoside triphosphate hydrolases"/>
    <property type="match status" value="1"/>
</dbReference>
<sequence length="1033" mass="116471">MGSTRLASKICGRELQQQQLLEAYRRRNDPTPSPQEITLLTGPSGSGKTVLAKSLARRTEAERGYFCWGKCDQMQHCNEPFAPFNAAVTQLVETILRRDDTGEETERLEEAIEKATKDTELGVALLCGIFSVFRKVLFCESQDRSARFLGDSSRSNGHNVQHHHNHHRHAGSSAESPAIVLFCNFLREFCCIQHPVVLLLDDWQWLDQSSLELLMVLGGPENNLPGLMILGTCRGNEVSPHDPLSVVLRGLEEQNVQITNIELQGLSVDGVQAMISDLLSLPSSATDKQESFRSLAQMVHALTGGNPFFIQQNLRVLRDQKLVYQTKDGSWLWNEEDFDATGDEYERTRILDAEIQRLGDSSLAMEETLVVASFLGASFCQKHLELVANSDREGLRNAVHLLVKDGVFQQQEAVLQENESINCYYQWRHDKYQQASSALVPAGKRREYSVNVGRKLLAKLASDDLEEDAYLVANMFLQDLSLLVDSRERIQVARLLQMAGIRAASSSAFESAGSFFSQGIALLPEKPWLYEYDLCLALHNGAIEMEFCTGRFQPLDQLFDIVIQNTKGLEDQLRAYEAKISSLSARHLDLEAVQLGFKVLKRLGEPFPRSAIKIHTLAGIAKTVLWLRRTSTESILKTCPMQRWDKHAALRILQIIVAAVIRGKPEYSPLWAIRGVEISIKYGFSGMTPATFNALAMILGTTVLGMTEDAKRLSQIAHMIDQRYHAPEYTCRMLIFEYGYVQCWHSPFRSCIEPQITGMKAGLLSGDVEIAFCHANFYCLHGFCAGIRLQEHVSAMEEQYKEFSKLRQKMSFVGLGLELGKRLLDGNETDSAHYGAFCDKETDLDEAKWGRKDITLLIVSCFCQLFLSVYTNDYSYGLRVSRRLRHLPFDAIYGAMLVVQLQFLLGMADVLAAHAGRKKPRSAGLRALKKLKALNRNMTWKENVLNKIYLLEAERAVLNGDRETALRKFDSAIQYAEESGFVHEMALAHERLAFAFSHWGLKEEAQTNMTQSAILYQKWGFDRKAADLTTKEK</sequence>
<name>A0A9N8D6Q9_9STRA</name>
<organism evidence="3 4">
    <name type="scientific">Seminavis robusta</name>
    <dbReference type="NCBI Taxonomy" id="568900"/>
    <lineage>
        <taxon>Eukaryota</taxon>
        <taxon>Sar</taxon>
        <taxon>Stramenopiles</taxon>
        <taxon>Ochrophyta</taxon>
        <taxon>Bacillariophyta</taxon>
        <taxon>Bacillariophyceae</taxon>
        <taxon>Bacillariophycidae</taxon>
        <taxon>Naviculales</taxon>
        <taxon>Naviculaceae</taxon>
        <taxon>Seminavis</taxon>
    </lineage>
</organism>
<dbReference type="InterPro" id="IPR041664">
    <property type="entry name" value="AAA_16"/>
</dbReference>
<proteinExistence type="predicted"/>
<dbReference type="AlphaFoldDB" id="A0A9N8D6Q9"/>
<evidence type="ECO:0000313" key="4">
    <source>
        <dbReference type="Proteomes" id="UP001153069"/>
    </source>
</evidence>
<keyword evidence="4" id="KW-1185">Reference proteome</keyword>
<feature type="region of interest" description="Disordered" evidence="1">
    <location>
        <begin position="152"/>
        <end position="171"/>
    </location>
</feature>
<dbReference type="Pfam" id="PF13191">
    <property type="entry name" value="AAA_16"/>
    <property type="match status" value="1"/>
</dbReference>
<dbReference type="OrthoDB" id="44112at2759"/>
<dbReference type="SMART" id="SM00382">
    <property type="entry name" value="AAA"/>
    <property type="match status" value="1"/>
</dbReference>
<dbReference type="Gene3D" id="3.40.50.300">
    <property type="entry name" value="P-loop containing nucleotide triphosphate hydrolases"/>
    <property type="match status" value="1"/>
</dbReference>
<dbReference type="InterPro" id="IPR053159">
    <property type="entry name" value="Hybrid_Histidine_Kinase"/>
</dbReference>
<feature type="domain" description="AAA+ ATPase" evidence="2">
    <location>
        <begin position="34"/>
        <end position="262"/>
    </location>
</feature>
<protein>
    <recommendedName>
        <fullName evidence="2">AAA+ ATPase domain-containing protein</fullName>
    </recommendedName>
</protein>
<dbReference type="Proteomes" id="UP001153069">
    <property type="component" value="Unassembled WGS sequence"/>
</dbReference>
<evidence type="ECO:0000256" key="1">
    <source>
        <dbReference type="SAM" id="MobiDB-lite"/>
    </source>
</evidence>
<reference evidence="3" key="1">
    <citation type="submission" date="2020-06" db="EMBL/GenBank/DDBJ databases">
        <authorList>
            <consortium name="Plant Systems Biology data submission"/>
        </authorList>
    </citation>
    <scope>NUCLEOTIDE SEQUENCE</scope>
    <source>
        <strain evidence="3">D6</strain>
    </source>
</reference>
<dbReference type="SUPFAM" id="SSF48452">
    <property type="entry name" value="TPR-like"/>
    <property type="match status" value="1"/>
</dbReference>
<dbReference type="PANTHER" id="PTHR43642:SF1">
    <property type="entry name" value="HYBRID SIGNAL TRANSDUCTION HISTIDINE KINASE G"/>
    <property type="match status" value="1"/>
</dbReference>
<dbReference type="PANTHER" id="PTHR43642">
    <property type="entry name" value="HYBRID SIGNAL TRANSDUCTION HISTIDINE KINASE G"/>
    <property type="match status" value="1"/>
</dbReference>